<dbReference type="Pfam" id="PF00255">
    <property type="entry name" value="GSHPx"/>
    <property type="match status" value="1"/>
</dbReference>
<sequence>MAYIAKSFYDLSAISLDGEKENCQNEEILNSLKYVRPGGGFQPTFTLVQKCDVNGQNEHPVFAYLKDKLPYPYDDPATACCDVQQQSQLSWAQTLRHRKTSIYTKSVSISTPDIEIAGCLEIDQSRQFEFHGSEQSLERVTEGPYIVNGFPTGPAAAFFLEFVESVVPLDVSRNGMEISAKFYEMHLLVTRVKELEKAFHNTDSKPKTPYSPLSSYAVTFHMVPWLLVHSLFTTLTSRLAIR</sequence>
<dbReference type="InterPro" id="IPR036249">
    <property type="entry name" value="Thioredoxin-like_sf"/>
</dbReference>
<evidence type="ECO:0000256" key="3">
    <source>
        <dbReference type="ARBA" id="ARBA00023002"/>
    </source>
</evidence>
<evidence type="ECO:0000256" key="1">
    <source>
        <dbReference type="ARBA" id="ARBA00006926"/>
    </source>
</evidence>
<keyword evidence="3" id="KW-0560">Oxidoreductase</keyword>
<accession>A0AAD4UBT6</accession>
<keyword evidence="5" id="KW-1185">Reference proteome</keyword>
<dbReference type="Gene3D" id="3.40.30.10">
    <property type="entry name" value="Glutaredoxin"/>
    <property type="match status" value="1"/>
</dbReference>
<organism evidence="4 5">
    <name type="scientific">Ovis ammon polii</name>
    <dbReference type="NCBI Taxonomy" id="230172"/>
    <lineage>
        <taxon>Eukaryota</taxon>
        <taxon>Metazoa</taxon>
        <taxon>Chordata</taxon>
        <taxon>Craniata</taxon>
        <taxon>Vertebrata</taxon>
        <taxon>Euteleostomi</taxon>
        <taxon>Mammalia</taxon>
        <taxon>Eutheria</taxon>
        <taxon>Laurasiatheria</taxon>
        <taxon>Artiodactyla</taxon>
        <taxon>Ruminantia</taxon>
        <taxon>Pecora</taxon>
        <taxon>Bovidae</taxon>
        <taxon>Caprinae</taxon>
        <taxon>Ovis</taxon>
    </lineage>
</organism>
<protein>
    <submittedName>
        <fullName evidence="4">Uncharacterized protein</fullName>
    </submittedName>
</protein>
<evidence type="ECO:0000313" key="5">
    <source>
        <dbReference type="Proteomes" id="UP001214576"/>
    </source>
</evidence>
<name>A0AAD4UBT6_OVIAM</name>
<dbReference type="GO" id="GO:0006979">
    <property type="term" value="P:response to oxidative stress"/>
    <property type="evidence" value="ECO:0007669"/>
    <property type="project" value="InterPro"/>
</dbReference>
<comment type="caution">
    <text evidence="4">The sequence shown here is derived from an EMBL/GenBank/DDBJ whole genome shotgun (WGS) entry which is preliminary data.</text>
</comment>
<reference evidence="4" key="1">
    <citation type="submission" date="2022-03" db="EMBL/GenBank/DDBJ databases">
        <title>Genomic analyses of argali, domestic sheep and their hybrids provide insights into chromosomal evolution, heterosis and genetic basis of agronomic traits.</title>
        <authorList>
            <person name="Li M."/>
        </authorList>
    </citation>
    <scope>NUCLEOTIDE SEQUENCE</scope>
    <source>
        <strain evidence="4">CAU-MHL-2022a</strain>
        <tissue evidence="4">Skin</tissue>
    </source>
</reference>
<evidence type="ECO:0000313" key="4">
    <source>
        <dbReference type="EMBL" id="KAI4540680.1"/>
    </source>
</evidence>
<comment type="similarity">
    <text evidence="1">Belongs to the glutathione peroxidase family.</text>
</comment>
<evidence type="ECO:0000256" key="2">
    <source>
        <dbReference type="ARBA" id="ARBA00022559"/>
    </source>
</evidence>
<dbReference type="Proteomes" id="UP001214576">
    <property type="component" value="Unassembled WGS sequence"/>
</dbReference>
<dbReference type="GO" id="GO:0004601">
    <property type="term" value="F:peroxidase activity"/>
    <property type="evidence" value="ECO:0007669"/>
    <property type="project" value="UniProtKB-KW"/>
</dbReference>
<dbReference type="SUPFAM" id="SSF52833">
    <property type="entry name" value="Thioredoxin-like"/>
    <property type="match status" value="1"/>
</dbReference>
<proteinExistence type="inferred from homology"/>
<dbReference type="EMBL" id="JAKZEL010000009">
    <property type="protein sequence ID" value="KAI4540680.1"/>
    <property type="molecule type" value="Genomic_DNA"/>
</dbReference>
<dbReference type="InterPro" id="IPR000889">
    <property type="entry name" value="Glutathione_peroxidase"/>
</dbReference>
<gene>
    <name evidence="4" type="ORF">MG293_009721</name>
</gene>
<dbReference type="AlphaFoldDB" id="A0AAD4UBT6"/>
<keyword evidence="2" id="KW-0575">Peroxidase</keyword>